<dbReference type="InterPro" id="IPR037524">
    <property type="entry name" value="PA14/GLEYA"/>
</dbReference>
<proteinExistence type="predicted"/>
<dbReference type="SMART" id="SM00758">
    <property type="entry name" value="PA14"/>
    <property type="match status" value="1"/>
</dbReference>
<feature type="non-terminal residue" evidence="3">
    <location>
        <position position="1287"/>
    </location>
</feature>
<gene>
    <name evidence="3" type="ORF">BTO14_00370</name>
</gene>
<dbReference type="SUPFAM" id="SSF56988">
    <property type="entry name" value="Anthrax protective antigen"/>
    <property type="match status" value="1"/>
</dbReference>
<sequence length="1287" mass="134739">MSQTVVATTTVESSTYTISGGPKQISFVITGGNGGNGTNTFGGNGATINATYNLNNGDVIRYLVAEGGFGGSEAGGGGSTGIYINNTLILVAGGGGGGDNSVNAVGFGANNTTNGDNGTANLGFSNSSIGGTNGNGGASNSDSGGGGGINSAGGNGSSGLGGEAAKVDFTLALGGTAISGNGAGGRGLTGGGGAGDFYAAAGGGYSGGGAAGGAGSAGGGGSFVNTTFTGYVTSTIAAGANGAASGANQTNGNNGSVTITDITDIDNDGITDSIDIDDDNDGILDTEENIECTGSLNYEFYNASPASNTVDNIPTTGVTGVGTVSDFDVTALQTIVTPTDANTYSIRYTGFIKIPTTDTYTFYLNSDDGSKIYIDGNEVADYDGPHAARGPIAGTPVLLNAGAHTIKVLFFENFGQHSLIVEYASTSSPSRVPIPFSNLSPGNCDSDGDNIPNSLDLDSDNDGIPDNIEGQTTRDYLEPSGDDVDNDGLDDAYDDNLSGSANSFGITPLNTDATATTGADTVPDYLDLDSDGDTIFDIVESGSVLTNTAGRTDGIVGTNGLENTLDNGDNYTDVNGSFDSTQTDNFTDIDSDALTFGDVDYRDLTEDGIAMITQVYQSGSDKWIEITNIHNTNNIAANSIKVQLYNSKSGDQTGVSPNSTYTVNTVLTPGQSVLLGNLNNVITNINSSALRLNDTNITNFAGADDIITLSSSNDANSYKHRYDIIEAFTDNTSYVRIDETTAPNTTYTTNEWVAFIDDNIDAYQAGYGGDISSTKRHPQDPLISEIEDSNTQANTLLGLHQIEETTTNANNTWDNGYPDRSRYVVIDEDYNHTGSRFSARKLDVNTSKELRVTDNVLVVTNGILLDGNIRLTGATAQLIQTHTSTSKVTNSGTPGKLFIDQNSEIPSLYRYNYMSSPVTNPNADNYSLITVFKDGTTPNAPKDITFVTGYDGSYAGGVLKLADFWIYTYATASNGRSNWEHKYRRGTIKRGDGFIFKGPGQEQNYTFVGTPNDGSFTTENEIDTGESYLIGNPFPSAMNARKFINDNINATTGTLYFWQHVGENNDQGTAGHNFAGYIGGYASQNKITTTNAYASNPTGAVLYTLQAEDAEYTGIPNSSGPTIGISLNETDYVKFENISSGVEILKITYASLADKNLKITVNNEIRGEITFTGTSNNYIEKTINLCVQSGSTITLTSTDDGNSIIIDQIVFEDDDGNISCSGVGNDASKYDDPQPYIAVGQGFFVIGGDTKDKIVFNNSQRAYITEESGESVFFKSEKKTLKKSTVK</sequence>
<dbReference type="InterPro" id="IPR011658">
    <property type="entry name" value="PA14_dom"/>
</dbReference>
<feature type="domain" description="PA14" evidence="2">
    <location>
        <begin position="291"/>
        <end position="438"/>
    </location>
</feature>
<dbReference type="Gene3D" id="3.90.182.10">
    <property type="entry name" value="Toxin - Anthrax Protective Antigen,domain 1"/>
    <property type="match status" value="1"/>
</dbReference>
<dbReference type="Proteomes" id="UP000247345">
    <property type="component" value="Unassembled WGS sequence"/>
</dbReference>
<name>A0A2P6CA72_9FLAO</name>
<keyword evidence="4" id="KW-1185">Reference proteome</keyword>
<organism evidence="3 4">
    <name type="scientific">Polaribacter butkevichii</name>
    <dbReference type="NCBI Taxonomy" id="218490"/>
    <lineage>
        <taxon>Bacteria</taxon>
        <taxon>Pseudomonadati</taxon>
        <taxon>Bacteroidota</taxon>
        <taxon>Flavobacteriia</taxon>
        <taxon>Flavobacteriales</taxon>
        <taxon>Flavobacteriaceae</taxon>
    </lineage>
</organism>
<comment type="caution">
    <text evidence="3">The sequence shown here is derived from an EMBL/GenBank/DDBJ whole genome shotgun (WGS) entry which is preliminary data.</text>
</comment>
<dbReference type="PROSITE" id="PS51820">
    <property type="entry name" value="PA14"/>
    <property type="match status" value="1"/>
</dbReference>
<evidence type="ECO:0000313" key="3">
    <source>
        <dbReference type="EMBL" id="PQJ71797.1"/>
    </source>
</evidence>
<accession>A0A2P6CA72</accession>
<dbReference type="Pfam" id="PF07691">
    <property type="entry name" value="PA14"/>
    <property type="match status" value="1"/>
</dbReference>
<protein>
    <recommendedName>
        <fullName evidence="2">PA14 domain-containing protein</fullName>
    </recommendedName>
</protein>
<dbReference type="EMBL" id="MSCK01000001">
    <property type="protein sequence ID" value="PQJ71797.1"/>
    <property type="molecule type" value="Genomic_DNA"/>
</dbReference>
<evidence type="ECO:0000256" key="1">
    <source>
        <dbReference type="SAM" id="MobiDB-lite"/>
    </source>
</evidence>
<dbReference type="RefSeq" id="WP_245893447.1">
    <property type="nucleotide sequence ID" value="NZ_MSCK01000001.1"/>
</dbReference>
<evidence type="ECO:0000259" key="2">
    <source>
        <dbReference type="PROSITE" id="PS51820"/>
    </source>
</evidence>
<reference evidence="3 4" key="1">
    <citation type="submission" date="2016-12" db="EMBL/GenBank/DDBJ databases">
        <title>Trade-off between light-utilization and light-protection in marine flavobacteria.</title>
        <authorList>
            <person name="Kumagai Y."/>
            <person name="Yoshizawa S."/>
            <person name="Kogure K."/>
            <person name="Iwasaki W."/>
        </authorList>
    </citation>
    <scope>NUCLEOTIDE SEQUENCE [LARGE SCALE GENOMIC DNA]</scope>
    <source>
        <strain evidence="3 4">KCTC 12100</strain>
    </source>
</reference>
<evidence type="ECO:0000313" key="4">
    <source>
        <dbReference type="Proteomes" id="UP000247345"/>
    </source>
</evidence>
<feature type="region of interest" description="Disordered" evidence="1">
    <location>
        <begin position="436"/>
        <end position="486"/>
    </location>
</feature>